<proteinExistence type="predicted"/>
<protein>
    <submittedName>
        <fullName evidence="1">Uncharacterized protein</fullName>
    </submittedName>
</protein>
<gene>
    <name evidence="1" type="ORF">MKO06_15655</name>
</gene>
<evidence type="ECO:0000313" key="2">
    <source>
        <dbReference type="Proteomes" id="UP001155280"/>
    </source>
</evidence>
<comment type="caution">
    <text evidence="1">The sequence shown here is derived from an EMBL/GenBank/DDBJ whole genome shotgun (WGS) entry which is preliminary data.</text>
</comment>
<reference evidence="1" key="1">
    <citation type="submission" date="2022-07" db="EMBL/GenBank/DDBJ databases">
        <title>Gramela sediminis sp. nov., isolated from deep-sea sediment of the Indian Ocean.</title>
        <authorList>
            <person name="Shi H."/>
        </authorList>
    </citation>
    <scope>NUCLEOTIDE SEQUENCE</scope>
    <source>
        <strain evidence="1">GC03-9</strain>
    </source>
</reference>
<dbReference type="RefSeq" id="WP_241552207.1">
    <property type="nucleotide sequence ID" value="NZ_JANCNS010000003.1"/>
</dbReference>
<organism evidence="1 2">
    <name type="scientific">Christiangramia oceanisediminis</name>
    <dbReference type="NCBI Taxonomy" id="2920386"/>
    <lineage>
        <taxon>Bacteria</taxon>
        <taxon>Pseudomonadati</taxon>
        <taxon>Bacteroidota</taxon>
        <taxon>Flavobacteriia</taxon>
        <taxon>Flavobacteriales</taxon>
        <taxon>Flavobacteriaceae</taxon>
        <taxon>Christiangramia</taxon>
    </lineage>
</organism>
<dbReference type="AlphaFoldDB" id="A0A9X2KZU0"/>
<evidence type="ECO:0000313" key="1">
    <source>
        <dbReference type="EMBL" id="MCP9201345.1"/>
    </source>
</evidence>
<accession>A0A9X2KZU0</accession>
<keyword evidence="2" id="KW-1185">Reference proteome</keyword>
<name>A0A9X2KZU0_9FLAO</name>
<dbReference type="EMBL" id="JANCNS010000003">
    <property type="protein sequence ID" value="MCP9201345.1"/>
    <property type="molecule type" value="Genomic_DNA"/>
</dbReference>
<sequence length="499" mass="57602">MKNYYFSILLLFFLPGTIVAQELVLNTELISNRQVSRSLFDSLAFRDLNFLIVGDDSPKEGLSYEYADDLSTLEASVYISKVNFLGVDFITADGDFSADSGVYFFDDAAGKKATISINFFGIAKYFRRFDPLFSKKDEIATLDKERSFANMRSTHRQAEYLIQLYSKYDTLVRILENQNGFTQLSESKKVKENLKTLKNEFARIFSDSIDKYKRKVSLQEYQISEKELKFNHKFIDKDDASISQNIATSLKGYRTNLIIEEISNLEKKIESIRSNLHKIEEEENRDVWNSKHILYAGASPYYGRESRNAYIQITNNPGYKFETVSRDIYGARFHTGYFIQSKSKYVSKFFALLSFDLGRSTNYDDLSVSTIQIRNQIAGNENVESITEKKAYEGSKPYEYAFKSGASLELYYWPWDRGGVFTSIGYENNDFELDELDNDKIPFRIGLLWDFKRADKSGKIAILQLFADRPDLNVHPRNDKEGLRFGLKVGIPINVKDKL</sequence>
<dbReference type="Proteomes" id="UP001155280">
    <property type="component" value="Unassembled WGS sequence"/>
</dbReference>